<dbReference type="SUPFAM" id="SSF46785">
    <property type="entry name" value="Winged helix' DNA-binding domain"/>
    <property type="match status" value="1"/>
</dbReference>
<dbReference type="Gene3D" id="1.10.10.10">
    <property type="entry name" value="Winged helix-like DNA-binding domain superfamily/Winged helix DNA-binding domain"/>
    <property type="match status" value="1"/>
</dbReference>
<evidence type="ECO:0000313" key="2">
    <source>
        <dbReference type="Proteomes" id="UP000637628"/>
    </source>
</evidence>
<accession>A0ABQ3YUT9</accession>
<keyword evidence="2" id="KW-1185">Reference proteome</keyword>
<comment type="caution">
    <text evidence="1">The sequence shown here is derived from an EMBL/GenBank/DDBJ whole genome shotgun (WGS) entry which is preliminary data.</text>
</comment>
<dbReference type="Proteomes" id="UP000637628">
    <property type="component" value="Unassembled WGS sequence"/>
</dbReference>
<dbReference type="InterPro" id="IPR036390">
    <property type="entry name" value="WH_DNA-bd_sf"/>
</dbReference>
<proteinExistence type="predicted"/>
<dbReference type="RefSeq" id="WP_203726728.1">
    <property type="nucleotide sequence ID" value="NZ_BAAATX010000025.1"/>
</dbReference>
<sequence length="173" mass="18981">MTVALGDVLLVLLGDGPATAYELRRRHVETFGAGDSVDIARVGPALNRLERLGHARTDGLPGTRRRFLLTEAGERRQRTWLLDVRDDVSPEEIRIRGLLAVAVTDRATFDTVIGSCLAVLELQQIRARAEAGGSLISVRHARHAHEELLVAATLDWLRGLRAGRRLRDVAPSA</sequence>
<evidence type="ECO:0008006" key="3">
    <source>
        <dbReference type="Google" id="ProtNLM"/>
    </source>
</evidence>
<gene>
    <name evidence="1" type="ORF">Adu01nite_24590</name>
</gene>
<reference evidence="1 2" key="1">
    <citation type="submission" date="2021-01" db="EMBL/GenBank/DDBJ databases">
        <title>Whole genome shotgun sequence of Actinoplanes durhamensis NBRC 14914.</title>
        <authorList>
            <person name="Komaki H."/>
            <person name="Tamura T."/>
        </authorList>
    </citation>
    <scope>NUCLEOTIDE SEQUENCE [LARGE SCALE GENOMIC DNA]</scope>
    <source>
        <strain evidence="1 2">NBRC 14914</strain>
    </source>
</reference>
<protein>
    <recommendedName>
        <fullName evidence="3">PadR family transcriptional regulator</fullName>
    </recommendedName>
</protein>
<organism evidence="1 2">
    <name type="scientific">Paractinoplanes durhamensis</name>
    <dbReference type="NCBI Taxonomy" id="113563"/>
    <lineage>
        <taxon>Bacteria</taxon>
        <taxon>Bacillati</taxon>
        <taxon>Actinomycetota</taxon>
        <taxon>Actinomycetes</taxon>
        <taxon>Micromonosporales</taxon>
        <taxon>Micromonosporaceae</taxon>
        <taxon>Paractinoplanes</taxon>
    </lineage>
</organism>
<dbReference type="EMBL" id="BOML01000021">
    <property type="protein sequence ID" value="GIE01109.1"/>
    <property type="molecule type" value="Genomic_DNA"/>
</dbReference>
<evidence type="ECO:0000313" key="1">
    <source>
        <dbReference type="EMBL" id="GIE01109.1"/>
    </source>
</evidence>
<name>A0ABQ3YUT9_9ACTN</name>
<dbReference type="InterPro" id="IPR036388">
    <property type="entry name" value="WH-like_DNA-bd_sf"/>
</dbReference>